<dbReference type="SMART" id="SM01002">
    <property type="entry name" value="AlaDh_PNT_C"/>
    <property type="match status" value="1"/>
</dbReference>
<keyword evidence="4" id="KW-0521">NADP</keyword>
<dbReference type="UniPathway" id="UPA00868">
    <property type="reaction ID" value="UER00835"/>
</dbReference>
<dbReference type="Gene3D" id="1.10.1870.10">
    <property type="entry name" value="Domain 3, Saccharopine reductase"/>
    <property type="match status" value="1"/>
</dbReference>
<dbReference type="FunFam" id="3.40.50.720:FF:000072">
    <property type="entry name" value="Saccharopine dehydrogenase [NADP(+), L-glutamate-forming]"/>
    <property type="match status" value="1"/>
</dbReference>
<evidence type="ECO:0000256" key="3">
    <source>
        <dbReference type="ARBA" id="ARBA00005624"/>
    </source>
</evidence>
<protein>
    <submittedName>
        <fullName evidence="11">Uncharacterized protein</fullName>
    </submittedName>
</protein>
<feature type="region of interest" description="Disordered" evidence="8">
    <location>
        <begin position="1243"/>
        <end position="1269"/>
    </location>
</feature>
<name>A0A315VLC2_GAMAF</name>
<dbReference type="InterPro" id="IPR007698">
    <property type="entry name" value="AlaDH/PNT_NAD(H)-bd"/>
</dbReference>
<accession>A0A315VLC2</accession>
<dbReference type="Gene3D" id="3.40.50.720">
    <property type="entry name" value="NAD(P)-binding Rossmann-like Domain"/>
    <property type="match status" value="3"/>
</dbReference>
<dbReference type="GO" id="GO:0019878">
    <property type="term" value="P:lysine biosynthetic process via aminoadipic acid"/>
    <property type="evidence" value="ECO:0007669"/>
    <property type="project" value="TreeGrafter"/>
</dbReference>
<dbReference type="InterPro" id="IPR036291">
    <property type="entry name" value="NAD(P)-bd_dom_sf"/>
</dbReference>
<keyword evidence="5" id="KW-0560">Oxidoreductase</keyword>
<dbReference type="STRING" id="33528.ENSGAFP00000004193"/>
<gene>
    <name evidence="11" type="ORF">CCH79_00016564</name>
</gene>
<dbReference type="FunFam" id="3.40.50.720:FF:000087">
    <property type="entry name" value="alpha-aminoadipic semialdehyde synthase, mitochondrial"/>
    <property type="match status" value="1"/>
</dbReference>
<comment type="pathway">
    <text evidence="2">Amino-acid degradation; L-lysine degradation via saccharopine pathway; glutaryl-CoA from L-lysine: step 2/6.</text>
</comment>
<dbReference type="PANTHER" id="PTHR11133:SF22">
    <property type="entry name" value="ALPHA-AMINOADIPIC SEMIALDEHYDE SYNTHASE, MITOCHONDRIAL"/>
    <property type="match status" value="1"/>
</dbReference>
<comment type="similarity">
    <text evidence="7">In the C-terminal section; belongs to the saccharopine dehydrogenase family.</text>
</comment>
<evidence type="ECO:0000256" key="6">
    <source>
        <dbReference type="ARBA" id="ARBA00023268"/>
    </source>
</evidence>
<evidence type="ECO:0000256" key="7">
    <source>
        <dbReference type="ARBA" id="ARBA00025744"/>
    </source>
</evidence>
<dbReference type="InterPro" id="IPR005097">
    <property type="entry name" value="Sacchrp_dh_NADP-bd"/>
</dbReference>
<dbReference type="SUPFAM" id="SSF51735">
    <property type="entry name" value="NAD(P)-binding Rossmann-fold domains"/>
    <property type="match status" value="1"/>
</dbReference>
<dbReference type="GO" id="GO:0005737">
    <property type="term" value="C:cytoplasm"/>
    <property type="evidence" value="ECO:0007669"/>
    <property type="project" value="TreeGrafter"/>
</dbReference>
<feature type="compositionally biased region" description="Basic and acidic residues" evidence="8">
    <location>
        <begin position="1243"/>
        <end position="1259"/>
    </location>
</feature>
<dbReference type="InterPro" id="IPR051168">
    <property type="entry name" value="AASS"/>
</dbReference>
<feature type="domain" description="Alanine dehydrogenase/pyridine nucleotide transhydrogenase N-terminal" evidence="10">
    <location>
        <begin position="182"/>
        <end position="312"/>
    </location>
</feature>
<evidence type="ECO:0000313" key="11">
    <source>
        <dbReference type="EMBL" id="PWA19955.1"/>
    </source>
</evidence>
<evidence type="ECO:0000256" key="8">
    <source>
        <dbReference type="SAM" id="MobiDB-lite"/>
    </source>
</evidence>
<dbReference type="SUPFAM" id="SSF55347">
    <property type="entry name" value="Glyceraldehyde-3-phosphate dehydrogenase-like, C-terminal domain"/>
    <property type="match status" value="1"/>
</dbReference>
<comment type="caution">
    <text evidence="11">The sequence shown here is derived from an EMBL/GenBank/DDBJ whole genome shotgun (WGS) entry which is preliminary data.</text>
</comment>
<dbReference type="FunFam" id="3.30.360.10:FF:000008">
    <property type="entry name" value="Alpha-aminoadipic semialdehyde synthase, mitochondrial"/>
    <property type="match status" value="1"/>
</dbReference>
<evidence type="ECO:0000256" key="2">
    <source>
        <dbReference type="ARBA" id="ARBA00004720"/>
    </source>
</evidence>
<sequence>MSSLCSEPLGRTEPGEKGKLEPAGAAVLVRVHVLAVWAGECAEAAPGSGAQATGQKVFSREEQQSCCAVPGGPHCPTLSHTVPTFFPGKNFSDYSYSVAGDVICRPYGNTPLTDAPMLVRRSPEPERVSCWAVDRDTLYAGVPVSVSRTAEGMLRLVGLHRSRTPSYVGAQQRNKHHRAVMAIRREDVNPWERRAPLAPRHVRELTNDGVKVLVQPSNRRAIHEKFYMKAGAIIQEDISEASLIVGVKRPPEEKVIPRKTYAFFSHTIKAQEANMGLLDDLLKKEVRLIDYEKMVDANGYRIVAFGQWAGVAGMINILHGLGLRFLALGHHTPFMHIGMAHNYRNVSQAIQAVRDCGYEISMGLMPRSIGPLTFCFTGTGNVSKGAQDMINELPVEYVEPHELKDVSETGGCLVSALEIETLVETQSRASASPHPKQPVEVAQHLVRMDTSLIGDPGGTIFLSWVQRGRSGPPYLRARGPTRIRRRKWMDVHVSVSVLNKAWGIALTELFFIDMNKVYATVLSRHHHLVRKSDGNYDPMEYENHPELYTSHFRTSVAPYTTCLINGIYWDPHTPRLLRRLDAQRLIRPLRSLRALNEGSPVLPHKLLAICDISADTGGSIEFMTECTTIDKPFCIYDADQHIDHDSVEGNGILMCSIDNLPAQLPIEATEYFGDRLGPYIWEMLLSDATKSLNEEEFSPQVRDAIITSNGALTPKFEYIEKMREKREKAQILKKTGMKRVLLLGSGYVSGPLVEYLTRDEKTQVTVASVLLKQAEELAARYPNTIPIMLDASSQEGHLDSLVTDHDLVISMLPYSFHPIIAKHCIRRKVNMVTASYLSPAMKELQKSVEEAGITIVNEMGLDPGIDHMLAMECIDQAKADGCTVESYSSFCGGLPSPECSDNPLRYKFSWSPYGVLLNTISPAVFFRDESVPGATVCLKENSDETCVFKVVSIPAGGALMDSTTEMDFFPGFNLEGFPNRDSTKYAESYGIQTAHTLIRGTLRFKGFSKAMGGFVKLGLINTEPNPVLQHPTSTISWKELLCHQMGLPSSVSPEAFEEAVYKQTLCLSEILLCLGWALLVLEGQCPATLRCLPGPTHLNPTAESLPKLGMLSDDAVPHADTILAALTKHLEAKLSFAKGERDLIIMRNDVGIRHPTGELEMRQISLVVYGEPNGFSAMAKTVGYPAAIAARMVLDGEISTKGLLVPMTKDIYGPALARLKEEGLHIISKSTLQENEMSTECSCRDSAHTAGEKHQDSSHAKPFGKRRPTKYDNGLDRVLLIMHHGGIVSARPLFIHQADELKGVADGAVRVRPAGGKEMLHLKNKVILSR</sequence>
<dbReference type="CDD" id="cd12189">
    <property type="entry name" value="LKR_SDH_like"/>
    <property type="match status" value="1"/>
</dbReference>
<dbReference type="GO" id="GO:0004753">
    <property type="term" value="F:saccharopine dehydrogenase activity"/>
    <property type="evidence" value="ECO:0007669"/>
    <property type="project" value="TreeGrafter"/>
</dbReference>
<dbReference type="Gene3D" id="3.30.360.10">
    <property type="entry name" value="Dihydrodipicolinate Reductase, domain 2"/>
    <property type="match status" value="1"/>
</dbReference>
<proteinExistence type="inferred from homology"/>
<dbReference type="SUPFAM" id="SSF52283">
    <property type="entry name" value="Formate/glycerate dehydrogenase catalytic domain-like"/>
    <property type="match status" value="1"/>
</dbReference>
<evidence type="ECO:0000259" key="10">
    <source>
        <dbReference type="SMART" id="SM01003"/>
    </source>
</evidence>
<evidence type="ECO:0000256" key="1">
    <source>
        <dbReference type="ARBA" id="ARBA00004682"/>
    </source>
</evidence>
<evidence type="ECO:0000313" key="12">
    <source>
        <dbReference type="Proteomes" id="UP000250572"/>
    </source>
</evidence>
<dbReference type="Proteomes" id="UP000250572">
    <property type="component" value="Unassembled WGS sequence"/>
</dbReference>
<dbReference type="InterPro" id="IPR007886">
    <property type="entry name" value="AlaDH/PNT_N"/>
</dbReference>
<reference evidence="11 12" key="1">
    <citation type="journal article" date="2018" name="G3 (Bethesda)">
        <title>A High-Quality Reference Genome for the Invasive Mosquitofish Gambusia affinis Using a Chicago Library.</title>
        <authorList>
            <person name="Hoffberg S.L."/>
            <person name="Troendle N.J."/>
            <person name="Glenn T.C."/>
            <person name="Mahmud O."/>
            <person name="Louha S."/>
            <person name="Chalopin D."/>
            <person name="Bennetzen J.L."/>
            <person name="Mauricio R."/>
        </authorList>
    </citation>
    <scope>NUCLEOTIDE SEQUENCE [LARGE SCALE GENOMIC DNA]</scope>
    <source>
        <strain evidence="11">NE01/NJP1002.9</strain>
        <tissue evidence="11">Muscle</tissue>
    </source>
</reference>
<dbReference type="EMBL" id="NHOQ01002041">
    <property type="protein sequence ID" value="PWA19955.1"/>
    <property type="molecule type" value="Genomic_DNA"/>
</dbReference>
<dbReference type="SMART" id="SM01003">
    <property type="entry name" value="AlaDh_PNT_N"/>
    <property type="match status" value="1"/>
</dbReference>
<dbReference type="PANTHER" id="PTHR11133">
    <property type="entry name" value="SACCHAROPINE DEHYDROGENASE"/>
    <property type="match status" value="1"/>
</dbReference>
<evidence type="ECO:0000256" key="5">
    <source>
        <dbReference type="ARBA" id="ARBA00023002"/>
    </source>
</evidence>
<dbReference type="Pfam" id="PF05222">
    <property type="entry name" value="AlaDh_PNT_N"/>
    <property type="match status" value="1"/>
</dbReference>
<organism evidence="11 12">
    <name type="scientific">Gambusia affinis</name>
    <name type="common">Western mosquitofish</name>
    <name type="synonym">Heterandria affinis</name>
    <dbReference type="NCBI Taxonomy" id="33528"/>
    <lineage>
        <taxon>Eukaryota</taxon>
        <taxon>Metazoa</taxon>
        <taxon>Chordata</taxon>
        <taxon>Craniata</taxon>
        <taxon>Vertebrata</taxon>
        <taxon>Euteleostomi</taxon>
        <taxon>Actinopterygii</taxon>
        <taxon>Neopterygii</taxon>
        <taxon>Teleostei</taxon>
        <taxon>Neoteleostei</taxon>
        <taxon>Acanthomorphata</taxon>
        <taxon>Ovalentaria</taxon>
        <taxon>Atherinomorphae</taxon>
        <taxon>Cyprinodontiformes</taxon>
        <taxon>Poeciliidae</taxon>
        <taxon>Poeciliinae</taxon>
        <taxon>Gambusia</taxon>
    </lineage>
</organism>
<dbReference type="Pfam" id="PF03435">
    <property type="entry name" value="Sacchrp_dh_NADP"/>
    <property type="match status" value="1"/>
</dbReference>
<feature type="domain" description="Alanine dehydrogenase/pyridine nucleotide transhydrogenase NAD(H)-binding" evidence="9">
    <location>
        <begin position="352"/>
        <end position="656"/>
    </location>
</feature>
<dbReference type="InterPro" id="IPR032095">
    <property type="entry name" value="Sacchrp_dh-like_C"/>
</dbReference>
<comment type="similarity">
    <text evidence="3">In the N-terminal section; belongs to the AlaDH/PNT family.</text>
</comment>
<keyword evidence="12" id="KW-1185">Reference proteome</keyword>
<dbReference type="Pfam" id="PF16653">
    <property type="entry name" value="Sacchrp_dh_C"/>
    <property type="match status" value="1"/>
</dbReference>
<evidence type="ECO:0000256" key="4">
    <source>
        <dbReference type="ARBA" id="ARBA00022857"/>
    </source>
</evidence>
<comment type="pathway">
    <text evidence="1">Amino-acid degradation; L-lysine degradation via saccharopine pathway; glutaryl-CoA from L-lysine: step 1/6.</text>
</comment>
<dbReference type="GO" id="GO:0033512">
    <property type="term" value="P:L-lysine catabolic process to acetyl-CoA via saccharopine"/>
    <property type="evidence" value="ECO:0007669"/>
    <property type="project" value="UniProtKB-UniPathway"/>
</dbReference>
<evidence type="ECO:0000259" key="9">
    <source>
        <dbReference type="SMART" id="SM01002"/>
    </source>
</evidence>
<keyword evidence="6" id="KW-0511">Multifunctional enzyme</keyword>